<dbReference type="InterPro" id="IPR001229">
    <property type="entry name" value="Jacalin-like_lectin_dom"/>
</dbReference>
<proteinExistence type="predicted"/>
<name>A0A2P4XAU9_9STRA</name>
<dbReference type="InterPro" id="IPR036404">
    <property type="entry name" value="Jacalin-like_lectin_dom_sf"/>
</dbReference>
<feature type="domain" description="Jacalin-type lectin" evidence="1">
    <location>
        <begin position="1"/>
        <end position="81"/>
    </location>
</feature>
<dbReference type="PROSITE" id="PS51752">
    <property type="entry name" value="JACALIN_LECTIN"/>
    <property type="match status" value="1"/>
</dbReference>
<dbReference type="SUPFAM" id="SSF51101">
    <property type="entry name" value="Mannose-binding lectins"/>
    <property type="match status" value="1"/>
</dbReference>
<protein>
    <recommendedName>
        <fullName evidence="1">Jacalin-type lectin domain-containing protein</fullName>
    </recommendedName>
</protein>
<dbReference type="OrthoDB" id="107403at2759"/>
<sequence length="86" mass="9378">MNTTALAEGEHITDIEANRGKQKGHTRVKYIKFTTNLGKVIEGGRRTDSVDVDKAKEGFQLGGFIGRSGDEVDMVGAIWTSIQPVE</sequence>
<comment type="caution">
    <text evidence="2">The sequence shown here is derived from an EMBL/GenBank/DDBJ whole genome shotgun (WGS) entry which is preliminary data.</text>
</comment>
<evidence type="ECO:0000313" key="2">
    <source>
        <dbReference type="EMBL" id="POM62681.1"/>
    </source>
</evidence>
<dbReference type="Proteomes" id="UP000237271">
    <property type="component" value="Unassembled WGS sequence"/>
</dbReference>
<reference evidence="2 3" key="1">
    <citation type="journal article" date="2017" name="Genome Biol. Evol.">
        <title>Phytophthora megakarya and P. palmivora, closely related causal agents of cacao black pod rot, underwent increases in genome sizes and gene numbers by different mechanisms.</title>
        <authorList>
            <person name="Ali S.S."/>
            <person name="Shao J."/>
            <person name="Lary D.J."/>
            <person name="Kronmiller B."/>
            <person name="Shen D."/>
            <person name="Strem M.D."/>
            <person name="Amoako-Attah I."/>
            <person name="Akrofi A.Y."/>
            <person name="Begoude B.A."/>
            <person name="Ten Hoopen G.M."/>
            <person name="Coulibaly K."/>
            <person name="Kebe B.I."/>
            <person name="Melnick R.L."/>
            <person name="Guiltinan M.J."/>
            <person name="Tyler B.M."/>
            <person name="Meinhardt L.W."/>
            <person name="Bailey B.A."/>
        </authorList>
    </citation>
    <scope>NUCLEOTIDE SEQUENCE [LARGE SCALE GENOMIC DNA]</scope>
    <source>
        <strain evidence="3">sbr112.9</strain>
    </source>
</reference>
<dbReference type="Pfam" id="PF01419">
    <property type="entry name" value="Jacalin"/>
    <property type="match status" value="1"/>
</dbReference>
<evidence type="ECO:0000313" key="3">
    <source>
        <dbReference type="Proteomes" id="UP000237271"/>
    </source>
</evidence>
<dbReference type="Gene3D" id="2.100.10.30">
    <property type="entry name" value="Jacalin-like lectin domain"/>
    <property type="match status" value="1"/>
</dbReference>
<accession>A0A2P4XAU9</accession>
<evidence type="ECO:0000259" key="1">
    <source>
        <dbReference type="PROSITE" id="PS51752"/>
    </source>
</evidence>
<keyword evidence="3" id="KW-1185">Reference proteome</keyword>
<dbReference type="EMBL" id="NCKW01015515">
    <property type="protein sequence ID" value="POM62681.1"/>
    <property type="molecule type" value="Genomic_DNA"/>
</dbReference>
<dbReference type="AlphaFoldDB" id="A0A2P4XAU9"/>
<gene>
    <name evidence="2" type="ORF">PHPALM_28124</name>
</gene>
<organism evidence="2 3">
    <name type="scientific">Phytophthora palmivora</name>
    <dbReference type="NCBI Taxonomy" id="4796"/>
    <lineage>
        <taxon>Eukaryota</taxon>
        <taxon>Sar</taxon>
        <taxon>Stramenopiles</taxon>
        <taxon>Oomycota</taxon>
        <taxon>Peronosporomycetes</taxon>
        <taxon>Peronosporales</taxon>
        <taxon>Peronosporaceae</taxon>
        <taxon>Phytophthora</taxon>
    </lineage>
</organism>